<dbReference type="GO" id="GO:0016020">
    <property type="term" value="C:membrane"/>
    <property type="evidence" value="ECO:0007669"/>
    <property type="project" value="UniProtKB-SubCell"/>
</dbReference>
<evidence type="ECO:0000256" key="1">
    <source>
        <dbReference type="ARBA" id="ARBA00004141"/>
    </source>
</evidence>
<keyword evidence="2" id="KW-1003">Cell membrane</keyword>
<keyword evidence="6" id="KW-0560">Oxidoreductase</keyword>
<protein>
    <submittedName>
        <fullName evidence="14">Cytochrome c oxidase assembly protein subunit 15</fullName>
    </submittedName>
</protein>
<sequence length="312" mass="32627">MSPTWVRRIALINIIANVAIVITGGAVRLTGSGLGCPSWPNCSPESFHATAEMGIHGAIEWGNRLFGVVVGIIAGVGVLAAILRKPRRKSLLKLSLMLFVGIPIQAIIGMVTVVSGLNPWTVAGHFLATIVVLVAAVAFWVRSGEPDGPARLIVPTPIRLGAWAIVAAAAATILVGTMVTGSGPHGGDPDTPRLNIDGHLITQLHADMVFLLIGLSVAMLLALKALKAPATVVRAGYWLIAVELAQGAIGYVQYFTNLPEILVGAHMLGAAVLWIAALLLLFRTRVRDLAESPHAPVPDPRPATTPAELSVG</sequence>
<keyword evidence="3 13" id="KW-0812">Transmembrane</keyword>
<keyword evidence="4" id="KW-0479">Metal-binding</keyword>
<dbReference type="AlphaFoldDB" id="A0A841FFX9"/>
<comment type="caution">
    <text evidence="14">The sequence shown here is derived from an EMBL/GenBank/DDBJ whole genome shotgun (WGS) entry which is preliminary data.</text>
</comment>
<comment type="pathway">
    <text evidence="11">Porphyrin-containing compound metabolism.</text>
</comment>
<keyword evidence="15" id="KW-1185">Reference proteome</keyword>
<accession>A0A841FFX9</accession>
<dbReference type="GO" id="GO:0046872">
    <property type="term" value="F:metal ion binding"/>
    <property type="evidence" value="ECO:0007669"/>
    <property type="project" value="UniProtKB-KW"/>
</dbReference>
<dbReference type="InterPro" id="IPR003780">
    <property type="entry name" value="COX15/CtaA_fam"/>
</dbReference>
<feature type="transmembrane region" description="Helical" evidence="13">
    <location>
        <begin position="123"/>
        <end position="141"/>
    </location>
</feature>
<evidence type="ECO:0000256" key="2">
    <source>
        <dbReference type="ARBA" id="ARBA00022475"/>
    </source>
</evidence>
<reference evidence="14 15" key="1">
    <citation type="submission" date="2020-08" db="EMBL/GenBank/DDBJ databases">
        <title>Genomic Encyclopedia of Type Strains, Phase IV (KMG-IV): sequencing the most valuable type-strain genomes for metagenomic binning, comparative biology and taxonomic classification.</title>
        <authorList>
            <person name="Goeker M."/>
        </authorList>
    </citation>
    <scope>NUCLEOTIDE SEQUENCE [LARGE SCALE GENOMIC DNA]</scope>
    <source>
        <strain evidence="14 15">YIM 65646</strain>
    </source>
</reference>
<feature type="region of interest" description="Disordered" evidence="12">
    <location>
        <begin position="291"/>
        <end position="312"/>
    </location>
</feature>
<dbReference type="RefSeq" id="WP_184786752.1">
    <property type="nucleotide sequence ID" value="NZ_BONT01000013.1"/>
</dbReference>
<evidence type="ECO:0000256" key="10">
    <source>
        <dbReference type="ARBA" id="ARBA00023157"/>
    </source>
</evidence>
<keyword evidence="10" id="KW-1015">Disulfide bond</keyword>
<feature type="transmembrane region" description="Helical" evidence="13">
    <location>
        <begin position="95"/>
        <end position="117"/>
    </location>
</feature>
<keyword evidence="5 13" id="KW-1133">Transmembrane helix</keyword>
<dbReference type="PANTHER" id="PTHR35457:SF1">
    <property type="entry name" value="HEME A SYNTHASE"/>
    <property type="match status" value="1"/>
</dbReference>
<dbReference type="InterPro" id="IPR050450">
    <property type="entry name" value="COX15/CtaA_HemeA_synthase"/>
</dbReference>
<evidence type="ECO:0000256" key="13">
    <source>
        <dbReference type="SAM" id="Phobius"/>
    </source>
</evidence>
<dbReference type="EMBL" id="JACHGT010000003">
    <property type="protein sequence ID" value="MBB6033903.1"/>
    <property type="molecule type" value="Genomic_DNA"/>
</dbReference>
<evidence type="ECO:0000313" key="14">
    <source>
        <dbReference type="EMBL" id="MBB6033903.1"/>
    </source>
</evidence>
<organism evidence="14 15">
    <name type="scientific">Phytomonospora endophytica</name>
    <dbReference type="NCBI Taxonomy" id="714109"/>
    <lineage>
        <taxon>Bacteria</taxon>
        <taxon>Bacillati</taxon>
        <taxon>Actinomycetota</taxon>
        <taxon>Actinomycetes</taxon>
        <taxon>Micromonosporales</taxon>
        <taxon>Micromonosporaceae</taxon>
        <taxon>Phytomonospora</taxon>
    </lineage>
</organism>
<feature type="transmembrane region" description="Helical" evidence="13">
    <location>
        <begin position="65"/>
        <end position="83"/>
    </location>
</feature>
<evidence type="ECO:0000256" key="3">
    <source>
        <dbReference type="ARBA" id="ARBA00022692"/>
    </source>
</evidence>
<evidence type="ECO:0000313" key="15">
    <source>
        <dbReference type="Proteomes" id="UP000548476"/>
    </source>
</evidence>
<keyword evidence="9 13" id="KW-0472">Membrane</keyword>
<evidence type="ECO:0000256" key="6">
    <source>
        <dbReference type="ARBA" id="ARBA00023002"/>
    </source>
</evidence>
<evidence type="ECO:0000256" key="11">
    <source>
        <dbReference type="ARBA" id="ARBA00023444"/>
    </source>
</evidence>
<evidence type="ECO:0000256" key="4">
    <source>
        <dbReference type="ARBA" id="ARBA00022723"/>
    </source>
</evidence>
<evidence type="ECO:0000256" key="8">
    <source>
        <dbReference type="ARBA" id="ARBA00023133"/>
    </source>
</evidence>
<dbReference type="Proteomes" id="UP000548476">
    <property type="component" value="Unassembled WGS sequence"/>
</dbReference>
<dbReference type="GO" id="GO:0016491">
    <property type="term" value="F:oxidoreductase activity"/>
    <property type="evidence" value="ECO:0007669"/>
    <property type="project" value="UniProtKB-KW"/>
</dbReference>
<feature type="transmembrane region" description="Helical" evidence="13">
    <location>
        <begin position="235"/>
        <end position="255"/>
    </location>
</feature>
<proteinExistence type="predicted"/>
<keyword evidence="8" id="KW-0350">Heme biosynthesis</keyword>
<name>A0A841FFX9_9ACTN</name>
<evidence type="ECO:0000256" key="12">
    <source>
        <dbReference type="SAM" id="MobiDB-lite"/>
    </source>
</evidence>
<feature type="transmembrane region" description="Helical" evidence="13">
    <location>
        <begin position="261"/>
        <end position="282"/>
    </location>
</feature>
<feature type="transmembrane region" description="Helical" evidence="13">
    <location>
        <begin position="9"/>
        <end position="29"/>
    </location>
</feature>
<comment type="subcellular location">
    <subcellularLocation>
        <location evidence="1">Membrane</location>
        <topology evidence="1">Multi-pass membrane protein</topology>
    </subcellularLocation>
</comment>
<evidence type="ECO:0000256" key="5">
    <source>
        <dbReference type="ARBA" id="ARBA00022989"/>
    </source>
</evidence>
<feature type="transmembrane region" description="Helical" evidence="13">
    <location>
        <begin position="200"/>
        <end position="223"/>
    </location>
</feature>
<dbReference type="Pfam" id="PF02628">
    <property type="entry name" value="COX15-CtaA"/>
    <property type="match status" value="1"/>
</dbReference>
<keyword evidence="7" id="KW-0408">Iron</keyword>
<gene>
    <name evidence="14" type="ORF">HNR73_001753</name>
</gene>
<evidence type="ECO:0000256" key="7">
    <source>
        <dbReference type="ARBA" id="ARBA00023004"/>
    </source>
</evidence>
<evidence type="ECO:0000256" key="9">
    <source>
        <dbReference type="ARBA" id="ARBA00023136"/>
    </source>
</evidence>
<dbReference type="GO" id="GO:0006784">
    <property type="term" value="P:heme A biosynthetic process"/>
    <property type="evidence" value="ECO:0007669"/>
    <property type="project" value="InterPro"/>
</dbReference>
<feature type="transmembrane region" description="Helical" evidence="13">
    <location>
        <begin position="162"/>
        <end position="180"/>
    </location>
</feature>
<dbReference type="PANTHER" id="PTHR35457">
    <property type="entry name" value="HEME A SYNTHASE"/>
    <property type="match status" value="1"/>
</dbReference>